<evidence type="ECO:0000313" key="2">
    <source>
        <dbReference type="Proteomes" id="UP000886520"/>
    </source>
</evidence>
<reference evidence="1" key="1">
    <citation type="submission" date="2021-01" db="EMBL/GenBank/DDBJ databases">
        <title>Adiantum capillus-veneris genome.</title>
        <authorList>
            <person name="Fang Y."/>
            <person name="Liao Q."/>
        </authorList>
    </citation>
    <scope>NUCLEOTIDE SEQUENCE</scope>
    <source>
        <strain evidence="1">H3</strain>
        <tissue evidence="1">Leaf</tissue>
    </source>
</reference>
<evidence type="ECO:0000313" key="1">
    <source>
        <dbReference type="EMBL" id="KAI5070450.1"/>
    </source>
</evidence>
<name>A0A9D4ZEJ8_ADICA</name>
<sequence length="154" mass="17633">MCSKMVEARDFATPWRGDGSMDATSCSRSWGHNVEDDCAGKEGHGRLERHGREACEWVEKANCVQAGGEQCWRRSYVGGRGLPSLAMELFSMAVQAGLGEARGHRRQRWRSSRRKREERWKREGLFSLFCFVEDLVLHLWEGANSPLPALRRHQ</sequence>
<dbReference type="EMBL" id="JABFUD020000014">
    <property type="protein sequence ID" value="KAI5070450.1"/>
    <property type="molecule type" value="Genomic_DNA"/>
</dbReference>
<accession>A0A9D4ZEJ8</accession>
<gene>
    <name evidence="1" type="ORF">GOP47_0014793</name>
</gene>
<protein>
    <submittedName>
        <fullName evidence="1">Uncharacterized protein</fullName>
    </submittedName>
</protein>
<proteinExistence type="predicted"/>
<comment type="caution">
    <text evidence="1">The sequence shown here is derived from an EMBL/GenBank/DDBJ whole genome shotgun (WGS) entry which is preliminary data.</text>
</comment>
<keyword evidence="2" id="KW-1185">Reference proteome</keyword>
<dbReference type="Proteomes" id="UP000886520">
    <property type="component" value="Chromosome 14"/>
</dbReference>
<dbReference type="AlphaFoldDB" id="A0A9D4ZEJ8"/>
<organism evidence="1 2">
    <name type="scientific">Adiantum capillus-veneris</name>
    <name type="common">Maidenhair fern</name>
    <dbReference type="NCBI Taxonomy" id="13818"/>
    <lineage>
        <taxon>Eukaryota</taxon>
        <taxon>Viridiplantae</taxon>
        <taxon>Streptophyta</taxon>
        <taxon>Embryophyta</taxon>
        <taxon>Tracheophyta</taxon>
        <taxon>Polypodiopsida</taxon>
        <taxon>Polypodiidae</taxon>
        <taxon>Polypodiales</taxon>
        <taxon>Pteridineae</taxon>
        <taxon>Pteridaceae</taxon>
        <taxon>Vittarioideae</taxon>
        <taxon>Adiantum</taxon>
    </lineage>
</organism>